<dbReference type="Proteomes" id="UP000803884">
    <property type="component" value="Unassembled WGS sequence"/>
</dbReference>
<feature type="region of interest" description="Disordered" evidence="1">
    <location>
        <begin position="107"/>
        <end position="148"/>
    </location>
</feature>
<protein>
    <submittedName>
        <fullName evidence="2">Uncharacterized protein</fullName>
    </submittedName>
</protein>
<dbReference type="AlphaFoldDB" id="A0AB34KUA5"/>
<dbReference type="EMBL" id="JAAQHG020000007">
    <property type="protein sequence ID" value="KAL1588405.1"/>
    <property type="molecule type" value="Genomic_DNA"/>
</dbReference>
<proteinExistence type="predicted"/>
<evidence type="ECO:0000313" key="2">
    <source>
        <dbReference type="EMBL" id="KAL1588405.1"/>
    </source>
</evidence>
<sequence>MILHEVRLVVRSLHLSTRISLIFSANGWYQGQQHLPHIRHTIPRLRVSSQPPTPSQPPQYRSLINRYIILPIKSTNTMNYFPIYNFLLPLLLALALAEARKPFTHWKRDAAPTPTPAPIATHASSLSSDAAQITTPSRAAAGPQSSRCATDRADGRLVVQDGGSGCVVSVFSA</sequence>
<accession>A0AB34KUA5</accession>
<reference evidence="2 3" key="1">
    <citation type="journal article" date="2020" name="Microbiol. Resour. Announc.">
        <title>Draft Genome Sequence of a Cladosporium Species Isolated from the Mesophotic Ascidian Didemnum maculosum.</title>
        <authorList>
            <person name="Gioti A."/>
            <person name="Siaperas R."/>
            <person name="Nikolaivits E."/>
            <person name="Le Goff G."/>
            <person name="Ouazzani J."/>
            <person name="Kotoulas G."/>
            <person name="Topakas E."/>
        </authorList>
    </citation>
    <scope>NUCLEOTIDE SEQUENCE [LARGE SCALE GENOMIC DNA]</scope>
    <source>
        <strain evidence="2 3">TM138-S3</strain>
    </source>
</reference>
<comment type="caution">
    <text evidence="2">The sequence shown here is derived from an EMBL/GenBank/DDBJ whole genome shotgun (WGS) entry which is preliminary data.</text>
</comment>
<name>A0AB34KUA5_9PEZI</name>
<gene>
    <name evidence="2" type="ORF">WHR41_02917</name>
</gene>
<evidence type="ECO:0000256" key="1">
    <source>
        <dbReference type="SAM" id="MobiDB-lite"/>
    </source>
</evidence>
<evidence type="ECO:0000313" key="3">
    <source>
        <dbReference type="Proteomes" id="UP000803884"/>
    </source>
</evidence>
<dbReference type="GeneID" id="96004361"/>
<organism evidence="2 3">
    <name type="scientific">Cladosporium halotolerans</name>
    <dbReference type="NCBI Taxonomy" id="1052096"/>
    <lineage>
        <taxon>Eukaryota</taxon>
        <taxon>Fungi</taxon>
        <taxon>Dikarya</taxon>
        <taxon>Ascomycota</taxon>
        <taxon>Pezizomycotina</taxon>
        <taxon>Dothideomycetes</taxon>
        <taxon>Dothideomycetidae</taxon>
        <taxon>Cladosporiales</taxon>
        <taxon>Cladosporiaceae</taxon>
        <taxon>Cladosporium</taxon>
    </lineage>
</organism>
<dbReference type="RefSeq" id="XP_069231510.1">
    <property type="nucleotide sequence ID" value="XM_069371523.1"/>
</dbReference>
<feature type="compositionally biased region" description="Polar residues" evidence="1">
    <location>
        <begin position="122"/>
        <end position="148"/>
    </location>
</feature>
<keyword evidence="3" id="KW-1185">Reference proteome</keyword>